<dbReference type="Proteomes" id="UP000182229">
    <property type="component" value="Unassembled WGS sequence"/>
</dbReference>
<protein>
    <submittedName>
        <fullName evidence="1">Uncharacterized protein</fullName>
    </submittedName>
</protein>
<gene>
    <name evidence="1" type="ORF">BON30_46990</name>
</gene>
<keyword evidence="2" id="KW-1185">Reference proteome</keyword>
<reference evidence="2" key="1">
    <citation type="submission" date="2016-11" db="EMBL/GenBank/DDBJ databases">
        <authorList>
            <person name="Shukria A."/>
            <person name="Stevens D.C."/>
        </authorList>
    </citation>
    <scope>NUCLEOTIDE SEQUENCE [LARGE SCALE GENOMIC DNA]</scope>
    <source>
        <strain evidence="2">Cbfe23</strain>
    </source>
</reference>
<dbReference type="AlphaFoldDB" id="A0A1L9AUT4"/>
<proteinExistence type="predicted"/>
<accession>A0A1L9AUT4</accession>
<evidence type="ECO:0000313" key="1">
    <source>
        <dbReference type="EMBL" id="OJH33769.1"/>
    </source>
</evidence>
<name>A0A1L9AUT4_9BACT</name>
<sequence>MADALSVVCWPTTRLESEDVNVDTTGGLLMLKSMSSTAPPTPAETRTWRVTEEVAPLESLTDSFRTTGPVVEGAVQVVLSAEGAAKLPACAVHVEDRVSPGLAS</sequence>
<organism evidence="1 2">
    <name type="scientific">Cystobacter ferrugineus</name>
    <dbReference type="NCBI Taxonomy" id="83449"/>
    <lineage>
        <taxon>Bacteria</taxon>
        <taxon>Pseudomonadati</taxon>
        <taxon>Myxococcota</taxon>
        <taxon>Myxococcia</taxon>
        <taxon>Myxococcales</taxon>
        <taxon>Cystobacterineae</taxon>
        <taxon>Archangiaceae</taxon>
        <taxon>Cystobacter</taxon>
    </lineage>
</organism>
<evidence type="ECO:0000313" key="2">
    <source>
        <dbReference type="Proteomes" id="UP000182229"/>
    </source>
</evidence>
<comment type="caution">
    <text evidence="1">The sequence shown here is derived from an EMBL/GenBank/DDBJ whole genome shotgun (WGS) entry which is preliminary data.</text>
</comment>
<dbReference type="EMBL" id="MPIN01000028">
    <property type="protein sequence ID" value="OJH33769.1"/>
    <property type="molecule type" value="Genomic_DNA"/>
</dbReference>
<reference evidence="1 2" key="2">
    <citation type="submission" date="2016-12" db="EMBL/GenBank/DDBJ databases">
        <title>Draft Genome Sequence of Cystobacter ferrugineus Strain Cbfe23.</title>
        <authorList>
            <person name="Akbar S."/>
            <person name="Dowd S.E."/>
            <person name="Stevens D.C."/>
        </authorList>
    </citation>
    <scope>NUCLEOTIDE SEQUENCE [LARGE SCALE GENOMIC DNA]</scope>
    <source>
        <strain evidence="1 2">Cbfe23</strain>
    </source>
</reference>